<evidence type="ECO:0000313" key="8">
    <source>
        <dbReference type="Proteomes" id="UP000694549"/>
    </source>
</evidence>
<dbReference type="PANTHER" id="PTHR11829:SF368">
    <property type="entry name" value="FORKHEAD BOX PROTEIN E1"/>
    <property type="match status" value="1"/>
</dbReference>
<feature type="region of interest" description="Disordered" evidence="5">
    <location>
        <begin position="247"/>
        <end position="304"/>
    </location>
</feature>
<evidence type="ECO:0000256" key="5">
    <source>
        <dbReference type="SAM" id="MobiDB-lite"/>
    </source>
</evidence>
<dbReference type="GO" id="GO:0030154">
    <property type="term" value="P:cell differentiation"/>
    <property type="evidence" value="ECO:0007669"/>
    <property type="project" value="TreeGrafter"/>
</dbReference>
<dbReference type="Pfam" id="PF00250">
    <property type="entry name" value="Forkhead"/>
    <property type="match status" value="1"/>
</dbReference>
<dbReference type="GO" id="GO:0005634">
    <property type="term" value="C:nucleus"/>
    <property type="evidence" value="ECO:0007669"/>
    <property type="project" value="UniProtKB-SubCell"/>
</dbReference>
<feature type="region of interest" description="Disordered" evidence="5">
    <location>
        <begin position="53"/>
        <end position="121"/>
    </location>
</feature>
<dbReference type="InterPro" id="IPR030456">
    <property type="entry name" value="TF_fork_head_CS_2"/>
</dbReference>
<comment type="subcellular location">
    <subcellularLocation>
        <location evidence="1 4">Nucleus</location>
    </subcellularLocation>
</comment>
<dbReference type="PANTHER" id="PTHR11829">
    <property type="entry name" value="FORKHEAD BOX PROTEIN"/>
    <property type="match status" value="1"/>
</dbReference>
<reference evidence="7" key="1">
    <citation type="submission" date="2025-08" db="UniProtKB">
        <authorList>
            <consortium name="Ensembl"/>
        </authorList>
    </citation>
    <scope>IDENTIFICATION</scope>
</reference>
<dbReference type="Ensembl" id="ENSAZOT00000025198.1">
    <property type="protein sequence ID" value="ENSAZOP00000023473.1"/>
    <property type="gene ID" value="ENSAZOG00000015165.1"/>
</dbReference>
<protein>
    <recommendedName>
        <fullName evidence="6">Fork-head domain-containing protein</fullName>
    </recommendedName>
</protein>
<reference evidence="7" key="2">
    <citation type="submission" date="2025-09" db="UniProtKB">
        <authorList>
            <consortium name="Ensembl"/>
        </authorList>
    </citation>
    <scope>IDENTIFICATION</scope>
</reference>
<dbReference type="PRINTS" id="PR00053">
    <property type="entry name" value="FORKHEAD"/>
</dbReference>
<dbReference type="Proteomes" id="UP000694549">
    <property type="component" value="Unplaced"/>
</dbReference>
<name>A0A8B9VHV1_9AVES</name>
<dbReference type="InterPro" id="IPR001766">
    <property type="entry name" value="Fork_head_dom"/>
</dbReference>
<evidence type="ECO:0000256" key="4">
    <source>
        <dbReference type="PROSITE-ProRule" id="PRU00089"/>
    </source>
</evidence>
<dbReference type="SUPFAM" id="SSF46785">
    <property type="entry name" value="Winged helix' DNA-binding domain"/>
    <property type="match status" value="1"/>
</dbReference>
<keyword evidence="2 4" id="KW-0238">DNA-binding</keyword>
<evidence type="ECO:0000259" key="6">
    <source>
        <dbReference type="PROSITE" id="PS50039"/>
    </source>
</evidence>
<organism evidence="7 8">
    <name type="scientific">Anas zonorhyncha</name>
    <name type="common">Eastern spot-billed duck</name>
    <dbReference type="NCBI Taxonomy" id="75864"/>
    <lineage>
        <taxon>Eukaryota</taxon>
        <taxon>Metazoa</taxon>
        <taxon>Chordata</taxon>
        <taxon>Craniata</taxon>
        <taxon>Vertebrata</taxon>
        <taxon>Euteleostomi</taxon>
        <taxon>Archelosauria</taxon>
        <taxon>Archosauria</taxon>
        <taxon>Dinosauria</taxon>
        <taxon>Saurischia</taxon>
        <taxon>Theropoda</taxon>
        <taxon>Coelurosauria</taxon>
        <taxon>Aves</taxon>
        <taxon>Neognathae</taxon>
        <taxon>Galloanserae</taxon>
        <taxon>Anseriformes</taxon>
        <taxon>Anatidae</taxon>
        <taxon>Anatinae</taxon>
        <taxon>Anas</taxon>
    </lineage>
</organism>
<dbReference type="Gene3D" id="1.10.10.10">
    <property type="entry name" value="Winged helix-like DNA-binding domain superfamily/Winged helix DNA-binding domain"/>
    <property type="match status" value="1"/>
</dbReference>
<feature type="compositionally biased region" description="Basic residues" evidence="5">
    <location>
        <begin position="134"/>
        <end position="143"/>
    </location>
</feature>
<dbReference type="InterPro" id="IPR036390">
    <property type="entry name" value="WH_DNA-bd_sf"/>
</dbReference>
<evidence type="ECO:0000256" key="3">
    <source>
        <dbReference type="ARBA" id="ARBA00023242"/>
    </source>
</evidence>
<dbReference type="SMART" id="SM00339">
    <property type="entry name" value="FH"/>
    <property type="match status" value="1"/>
</dbReference>
<proteinExistence type="predicted"/>
<dbReference type="PROSITE" id="PS00658">
    <property type="entry name" value="FORK_HEAD_2"/>
    <property type="match status" value="1"/>
</dbReference>
<keyword evidence="3 4" id="KW-0539">Nucleus</keyword>
<keyword evidence="8" id="KW-1185">Reference proteome</keyword>
<feature type="region of interest" description="Disordered" evidence="5">
    <location>
        <begin position="134"/>
        <end position="235"/>
    </location>
</feature>
<feature type="compositionally biased region" description="Basic and acidic residues" evidence="5">
    <location>
        <begin position="248"/>
        <end position="279"/>
    </location>
</feature>
<dbReference type="InterPro" id="IPR036388">
    <property type="entry name" value="WH-like_DNA-bd_sf"/>
</dbReference>
<feature type="DNA-binding region" description="Fork-head" evidence="4">
    <location>
        <begin position="1"/>
        <end position="68"/>
    </location>
</feature>
<feature type="compositionally biased region" description="Low complexity" evidence="5">
    <location>
        <begin position="166"/>
        <end position="190"/>
    </location>
</feature>
<evidence type="ECO:0000256" key="2">
    <source>
        <dbReference type="ARBA" id="ARBA00023125"/>
    </source>
</evidence>
<dbReference type="PROSITE" id="PS50039">
    <property type="entry name" value="FORK_HEAD_3"/>
    <property type="match status" value="1"/>
</dbReference>
<feature type="compositionally biased region" description="Basic and acidic residues" evidence="5">
    <location>
        <begin position="193"/>
        <end position="207"/>
    </location>
</feature>
<dbReference type="GO" id="GO:0000978">
    <property type="term" value="F:RNA polymerase II cis-regulatory region sequence-specific DNA binding"/>
    <property type="evidence" value="ECO:0007669"/>
    <property type="project" value="TreeGrafter"/>
</dbReference>
<feature type="compositionally biased region" description="Low complexity" evidence="5">
    <location>
        <begin position="84"/>
        <end position="99"/>
    </location>
</feature>
<dbReference type="AlphaFoldDB" id="A0A8B9VHV1"/>
<dbReference type="GO" id="GO:0000981">
    <property type="term" value="F:DNA-binding transcription factor activity, RNA polymerase II-specific"/>
    <property type="evidence" value="ECO:0007669"/>
    <property type="project" value="TreeGrafter"/>
</dbReference>
<feature type="compositionally biased region" description="Pro residues" evidence="5">
    <location>
        <begin position="104"/>
        <end position="113"/>
    </location>
</feature>
<dbReference type="GO" id="GO:0009653">
    <property type="term" value="P:anatomical structure morphogenesis"/>
    <property type="evidence" value="ECO:0007669"/>
    <property type="project" value="TreeGrafter"/>
</dbReference>
<dbReference type="InterPro" id="IPR050211">
    <property type="entry name" value="FOX_domain-containing"/>
</dbReference>
<feature type="domain" description="Fork-head" evidence="6">
    <location>
        <begin position="1"/>
        <end position="68"/>
    </location>
</feature>
<sequence>MAIGQAPERRLTLGGIYRFITERFPFYRDSPRKWQNSIRHNLTLNDCFVKVPRDARPPRQGQLLDAGPPRPGHVRERQLPPPQEALQAQRPLHLPGFPRRAPRRPLPPLPPRRAAPGPRRRRLLRLLRRLLPRSGLHRRRPAPRLRAAALRPRPVRPGRPRPPVRAPGALRAARIAAGPRRALRAPAPLLRPRRADGGRRARPEARSLPRSLRQVRPGALTPRRRPGSSSEDLTLEDLALEDLVLEDLPPKDLPPKDLPPKDLPPKDLPPKDLPSRDLPPEDLPPKNLPAAHSSARTTGPRGGGRWEDAFPSFMHHGHKSTSMLAGPCCGAGMCHASAGARQCVYRGWGRFGVQAGSASRIPPGVRALCCRGSGEQRGLVRRDFS</sequence>
<evidence type="ECO:0000313" key="7">
    <source>
        <dbReference type="Ensembl" id="ENSAZOP00000023473.1"/>
    </source>
</evidence>
<evidence type="ECO:0000256" key="1">
    <source>
        <dbReference type="ARBA" id="ARBA00004123"/>
    </source>
</evidence>
<accession>A0A8B9VHV1</accession>